<feature type="chain" id="PRO_5012021587" evidence="1">
    <location>
        <begin position="22"/>
        <end position="177"/>
    </location>
</feature>
<accession>A0A2B4RKH4</accession>
<keyword evidence="3" id="KW-1185">Reference proteome</keyword>
<evidence type="ECO:0000313" key="2">
    <source>
        <dbReference type="EMBL" id="PFX17309.1"/>
    </source>
</evidence>
<dbReference type="AlphaFoldDB" id="A0A2B4RKH4"/>
<evidence type="ECO:0000313" key="3">
    <source>
        <dbReference type="Proteomes" id="UP000225706"/>
    </source>
</evidence>
<proteinExistence type="predicted"/>
<feature type="signal peptide" evidence="1">
    <location>
        <begin position="1"/>
        <end position="21"/>
    </location>
</feature>
<comment type="caution">
    <text evidence="2">The sequence shown here is derived from an EMBL/GenBank/DDBJ whole genome shotgun (WGS) entry which is preliminary data.</text>
</comment>
<sequence length="177" mass="20546">MKISIFLGSFSLAVFCVSAYAFNTEEHVKRFFRPEHRDLLPKTTSLQLLDEPRPKLLRQHDESTQCLAVCEGDCEKIKVKKFLTEADNFRKFEFDPDAADCVLASTVVFAKRPYKCQWLELYQFDCCRACNAKFVKCNKDVAKISGGPEFCYRKQYQCQCDCLKKHRPVESEDLNSK</sequence>
<name>A0A2B4RKH4_STYPI</name>
<gene>
    <name evidence="2" type="ORF">AWC38_SpisGene18376</name>
</gene>
<dbReference type="OrthoDB" id="5956055at2759"/>
<dbReference type="Proteomes" id="UP000225706">
    <property type="component" value="Unassembled WGS sequence"/>
</dbReference>
<organism evidence="2 3">
    <name type="scientific">Stylophora pistillata</name>
    <name type="common">Smooth cauliflower coral</name>
    <dbReference type="NCBI Taxonomy" id="50429"/>
    <lineage>
        <taxon>Eukaryota</taxon>
        <taxon>Metazoa</taxon>
        <taxon>Cnidaria</taxon>
        <taxon>Anthozoa</taxon>
        <taxon>Hexacorallia</taxon>
        <taxon>Scleractinia</taxon>
        <taxon>Astrocoeniina</taxon>
        <taxon>Pocilloporidae</taxon>
        <taxon>Stylophora</taxon>
    </lineage>
</organism>
<evidence type="ECO:0000256" key="1">
    <source>
        <dbReference type="SAM" id="SignalP"/>
    </source>
</evidence>
<protein>
    <submittedName>
        <fullName evidence="2">Uncharacterized protein</fullName>
    </submittedName>
</protein>
<keyword evidence="1" id="KW-0732">Signal</keyword>
<dbReference type="EMBL" id="LSMT01000482">
    <property type="protein sequence ID" value="PFX17309.1"/>
    <property type="molecule type" value="Genomic_DNA"/>
</dbReference>
<reference evidence="3" key="1">
    <citation type="journal article" date="2017" name="bioRxiv">
        <title>Comparative analysis of the genomes of Stylophora pistillata and Acropora digitifera provides evidence for extensive differences between species of corals.</title>
        <authorList>
            <person name="Voolstra C.R."/>
            <person name="Li Y."/>
            <person name="Liew Y.J."/>
            <person name="Baumgarten S."/>
            <person name="Zoccola D."/>
            <person name="Flot J.-F."/>
            <person name="Tambutte S."/>
            <person name="Allemand D."/>
            <person name="Aranda M."/>
        </authorList>
    </citation>
    <scope>NUCLEOTIDE SEQUENCE [LARGE SCALE GENOMIC DNA]</scope>
</reference>